<accession>A0ACC2AQQ3</accession>
<organism evidence="1 2">
    <name type="scientific">Diphasiastrum complanatum</name>
    <name type="common">Issler's clubmoss</name>
    <name type="synonym">Lycopodium complanatum</name>
    <dbReference type="NCBI Taxonomy" id="34168"/>
    <lineage>
        <taxon>Eukaryota</taxon>
        <taxon>Viridiplantae</taxon>
        <taxon>Streptophyta</taxon>
        <taxon>Embryophyta</taxon>
        <taxon>Tracheophyta</taxon>
        <taxon>Lycopodiopsida</taxon>
        <taxon>Lycopodiales</taxon>
        <taxon>Lycopodiaceae</taxon>
        <taxon>Lycopodioideae</taxon>
        <taxon>Diphasiastrum</taxon>
    </lineage>
</organism>
<keyword evidence="2" id="KW-1185">Reference proteome</keyword>
<dbReference type="Proteomes" id="UP001162992">
    <property type="component" value="Chromosome 20"/>
</dbReference>
<name>A0ACC2AQQ3_DIPCM</name>
<comment type="caution">
    <text evidence="1">The sequence shown here is derived from an EMBL/GenBank/DDBJ whole genome shotgun (WGS) entry which is preliminary data.</text>
</comment>
<gene>
    <name evidence="1" type="ORF">O6H91_20G058700</name>
</gene>
<proteinExistence type="predicted"/>
<dbReference type="EMBL" id="CM055111">
    <property type="protein sequence ID" value="KAJ7519862.1"/>
    <property type="molecule type" value="Genomic_DNA"/>
</dbReference>
<protein>
    <submittedName>
        <fullName evidence="1">Uncharacterized protein</fullName>
    </submittedName>
</protein>
<evidence type="ECO:0000313" key="1">
    <source>
        <dbReference type="EMBL" id="KAJ7519862.1"/>
    </source>
</evidence>
<sequence length="369" mass="42246">MEHLHDAPAKKRSAVHILPLAAKRRKCGVASKLDVGRRGSAVLRHGMIEATVAGQEQQIGDEDRGEKTRKRKGSDENRQSKIARKGGSIQDKEQRRGLLISRALRKLRTVKDAREAESGGVHSLGNVDCPCLKDDGLLGKRKRCEGESEAPEGAADGNLDEEGLSHINKKRRGYDSEQTHVRVLLDGKPKRFVRCKNRPINPRDGKPDDRGDMTNFSFINKGKRKLEKMDSDEQKRRAKKENMKHEIFSEVINKRLKVKSISKGLKWSDKNSQSEGVPSKTKRVHDHYVESVSRKRLKPTFEDERVQHEDSDDKQHLHPDSSSEQLAGVTSNVEYRKRLRKRNKREDVMRKRQRTELEDTEICEKLQHL</sequence>
<reference evidence="2" key="1">
    <citation type="journal article" date="2024" name="Proc. Natl. Acad. Sci. U.S.A.">
        <title>Extraordinary preservation of gene collinearity over three hundred million years revealed in homosporous lycophytes.</title>
        <authorList>
            <person name="Li C."/>
            <person name="Wickell D."/>
            <person name="Kuo L.Y."/>
            <person name="Chen X."/>
            <person name="Nie B."/>
            <person name="Liao X."/>
            <person name="Peng D."/>
            <person name="Ji J."/>
            <person name="Jenkins J."/>
            <person name="Williams M."/>
            <person name="Shu S."/>
            <person name="Plott C."/>
            <person name="Barry K."/>
            <person name="Rajasekar S."/>
            <person name="Grimwood J."/>
            <person name="Han X."/>
            <person name="Sun S."/>
            <person name="Hou Z."/>
            <person name="He W."/>
            <person name="Dai G."/>
            <person name="Sun C."/>
            <person name="Schmutz J."/>
            <person name="Leebens-Mack J.H."/>
            <person name="Li F.W."/>
            <person name="Wang L."/>
        </authorList>
    </citation>
    <scope>NUCLEOTIDE SEQUENCE [LARGE SCALE GENOMIC DNA]</scope>
    <source>
        <strain evidence="2">cv. PW_Plant_1</strain>
    </source>
</reference>
<evidence type="ECO:0000313" key="2">
    <source>
        <dbReference type="Proteomes" id="UP001162992"/>
    </source>
</evidence>